<proteinExistence type="predicted"/>
<dbReference type="EMBL" id="LXQA010669088">
    <property type="protein sequence ID" value="MCI65081.1"/>
    <property type="molecule type" value="Genomic_DNA"/>
</dbReference>
<accession>A0A392TV72</accession>
<dbReference type="Proteomes" id="UP000265520">
    <property type="component" value="Unassembled WGS sequence"/>
</dbReference>
<dbReference type="AlphaFoldDB" id="A0A392TV72"/>
<keyword evidence="2" id="KW-1185">Reference proteome</keyword>
<feature type="non-terminal residue" evidence="1">
    <location>
        <position position="54"/>
    </location>
</feature>
<organism evidence="1 2">
    <name type="scientific">Trifolium medium</name>
    <dbReference type="NCBI Taxonomy" id="97028"/>
    <lineage>
        <taxon>Eukaryota</taxon>
        <taxon>Viridiplantae</taxon>
        <taxon>Streptophyta</taxon>
        <taxon>Embryophyta</taxon>
        <taxon>Tracheophyta</taxon>
        <taxon>Spermatophyta</taxon>
        <taxon>Magnoliopsida</taxon>
        <taxon>eudicotyledons</taxon>
        <taxon>Gunneridae</taxon>
        <taxon>Pentapetalae</taxon>
        <taxon>rosids</taxon>
        <taxon>fabids</taxon>
        <taxon>Fabales</taxon>
        <taxon>Fabaceae</taxon>
        <taxon>Papilionoideae</taxon>
        <taxon>50 kb inversion clade</taxon>
        <taxon>NPAAA clade</taxon>
        <taxon>Hologalegina</taxon>
        <taxon>IRL clade</taxon>
        <taxon>Trifolieae</taxon>
        <taxon>Trifolium</taxon>
    </lineage>
</organism>
<evidence type="ECO:0000313" key="2">
    <source>
        <dbReference type="Proteomes" id="UP000265520"/>
    </source>
</evidence>
<evidence type="ECO:0000313" key="1">
    <source>
        <dbReference type="EMBL" id="MCI65081.1"/>
    </source>
</evidence>
<sequence>MGRRLRCRRFRRRRGLSSICATISKNTEDGSVVSTKTVVRRFRFNRLSVNWETT</sequence>
<comment type="caution">
    <text evidence="1">The sequence shown here is derived from an EMBL/GenBank/DDBJ whole genome shotgun (WGS) entry which is preliminary data.</text>
</comment>
<reference evidence="1 2" key="1">
    <citation type="journal article" date="2018" name="Front. Plant Sci.">
        <title>Red Clover (Trifolium pratense) and Zigzag Clover (T. medium) - A Picture of Genomic Similarities and Differences.</title>
        <authorList>
            <person name="Dluhosova J."/>
            <person name="Istvanek J."/>
            <person name="Nedelnik J."/>
            <person name="Repkova J."/>
        </authorList>
    </citation>
    <scope>NUCLEOTIDE SEQUENCE [LARGE SCALE GENOMIC DNA]</scope>
    <source>
        <strain evidence="2">cv. 10/8</strain>
        <tissue evidence="1">Leaf</tissue>
    </source>
</reference>
<protein>
    <submittedName>
        <fullName evidence="1">Uncharacterized protein</fullName>
    </submittedName>
</protein>
<name>A0A392TV72_9FABA</name>